<reference evidence="1 2" key="1">
    <citation type="submission" date="2023-06" db="EMBL/GenBank/DDBJ databases">
        <title>Five Gram-positive bacteria isolated from mangrove sediments in Shenzhen, Guangdong, China.</title>
        <authorList>
            <person name="Yu S."/>
            <person name="Zheng W."/>
            <person name="Huang Y."/>
        </authorList>
    </citation>
    <scope>NUCLEOTIDE SEQUENCE [LARGE SCALE GENOMIC DNA]</scope>
    <source>
        <strain evidence="1 2">SaN35-3</strain>
    </source>
</reference>
<evidence type="ECO:0000313" key="1">
    <source>
        <dbReference type="EMBL" id="WLR41906.1"/>
    </source>
</evidence>
<evidence type="ECO:0000313" key="2">
    <source>
        <dbReference type="Proteomes" id="UP001197974"/>
    </source>
</evidence>
<dbReference type="Proteomes" id="UP001197974">
    <property type="component" value="Chromosome"/>
</dbReference>
<gene>
    <name evidence="1" type="ORF">LC087_13870</name>
</gene>
<dbReference type="EMBL" id="CP129013">
    <property type="protein sequence ID" value="WLR41906.1"/>
    <property type="molecule type" value="Genomic_DNA"/>
</dbReference>
<sequence>MISFNKKRKLRKEYDGMLIDQINESKKDWAMKQKFVDHSLDPSMELINEMNIAEAKYYFLLKEAKYRNIKTILGR</sequence>
<keyword evidence="2" id="KW-1185">Reference proteome</keyword>
<protein>
    <submittedName>
        <fullName evidence="1">YaaL family protein</fullName>
    </submittedName>
</protein>
<proteinExistence type="predicted"/>
<name>A0ABY9JR88_9BACI</name>
<dbReference type="InterPro" id="IPR019644">
    <property type="entry name" value="DUF2508"/>
</dbReference>
<dbReference type="RefSeq" id="WP_226543408.1">
    <property type="nucleotide sequence ID" value="NZ_CP129013.1"/>
</dbReference>
<accession>A0ABY9JR88</accession>
<dbReference type="Pfam" id="PF10704">
    <property type="entry name" value="DUF2508"/>
    <property type="match status" value="1"/>
</dbReference>
<organism evidence="1 2">
    <name type="scientific">Bacillus carboniphilus</name>
    <dbReference type="NCBI Taxonomy" id="86663"/>
    <lineage>
        <taxon>Bacteria</taxon>
        <taxon>Bacillati</taxon>
        <taxon>Bacillota</taxon>
        <taxon>Bacilli</taxon>
        <taxon>Bacillales</taxon>
        <taxon>Bacillaceae</taxon>
        <taxon>Bacillus</taxon>
    </lineage>
</organism>